<dbReference type="EMBL" id="BAABBX010000015">
    <property type="protein sequence ID" value="GAA4191445.1"/>
    <property type="molecule type" value="Genomic_DNA"/>
</dbReference>
<organism evidence="1 2">
    <name type="scientific">Gryllotalpicola kribbensis</name>
    <dbReference type="NCBI Taxonomy" id="993084"/>
    <lineage>
        <taxon>Bacteria</taxon>
        <taxon>Bacillati</taxon>
        <taxon>Actinomycetota</taxon>
        <taxon>Actinomycetes</taxon>
        <taxon>Micrococcales</taxon>
        <taxon>Microbacteriaceae</taxon>
        <taxon>Gryllotalpicola</taxon>
    </lineage>
</organism>
<accession>A0ABP8AVC1</accession>
<evidence type="ECO:0000313" key="1">
    <source>
        <dbReference type="EMBL" id="GAA4191445.1"/>
    </source>
</evidence>
<evidence type="ECO:0000313" key="2">
    <source>
        <dbReference type="Proteomes" id="UP001500213"/>
    </source>
</evidence>
<comment type="caution">
    <text evidence="1">The sequence shown here is derived from an EMBL/GenBank/DDBJ whole genome shotgun (WGS) entry which is preliminary data.</text>
</comment>
<dbReference type="RefSeq" id="WP_344776847.1">
    <property type="nucleotide sequence ID" value="NZ_BAABBX010000015.1"/>
</dbReference>
<evidence type="ECO:0008006" key="3">
    <source>
        <dbReference type="Google" id="ProtNLM"/>
    </source>
</evidence>
<reference evidence="2" key="1">
    <citation type="journal article" date="2019" name="Int. J. Syst. Evol. Microbiol.">
        <title>The Global Catalogue of Microorganisms (GCM) 10K type strain sequencing project: providing services to taxonomists for standard genome sequencing and annotation.</title>
        <authorList>
            <consortium name="The Broad Institute Genomics Platform"/>
            <consortium name="The Broad Institute Genome Sequencing Center for Infectious Disease"/>
            <person name="Wu L."/>
            <person name="Ma J."/>
        </authorList>
    </citation>
    <scope>NUCLEOTIDE SEQUENCE [LARGE SCALE GENOMIC DNA]</scope>
    <source>
        <strain evidence="2">JCM 17593</strain>
    </source>
</reference>
<protein>
    <recommendedName>
        <fullName evidence="3">Lasso RiPP family leader peptide-containing protein</fullName>
    </recommendedName>
</protein>
<keyword evidence="2" id="KW-1185">Reference proteome</keyword>
<sequence length="42" mass="4509">MAYEAPSIRTVGSVSGTTLAQGTDGNDDQFLFFTWGTDHKVS</sequence>
<gene>
    <name evidence="1" type="ORF">GCM10022288_22240</name>
</gene>
<name>A0ABP8AVC1_9MICO</name>
<proteinExistence type="predicted"/>
<dbReference type="Proteomes" id="UP001500213">
    <property type="component" value="Unassembled WGS sequence"/>
</dbReference>